<dbReference type="Proteomes" id="UP000092154">
    <property type="component" value="Unassembled WGS sequence"/>
</dbReference>
<protein>
    <submittedName>
        <fullName evidence="2">Uncharacterized protein</fullName>
    </submittedName>
</protein>
<evidence type="ECO:0000256" key="1">
    <source>
        <dbReference type="SAM" id="Phobius"/>
    </source>
</evidence>
<proteinExistence type="predicted"/>
<dbReference type="InParanoid" id="A0A1B7MIG9"/>
<gene>
    <name evidence="2" type="ORF">K503DRAFT_615115</name>
</gene>
<sequence length="72" mass="7632">MHNIGTTNLWQSIPKGGATVGLQLGFATAAVQHMASLVSVPSRYTPAGSSLPYSAYLFSLQLLSLLLLFLLP</sequence>
<accession>A0A1B7MIG9</accession>
<keyword evidence="1" id="KW-1133">Transmembrane helix</keyword>
<keyword evidence="1" id="KW-0472">Membrane</keyword>
<dbReference type="EMBL" id="KV449021">
    <property type="protein sequence ID" value="OAX32394.1"/>
    <property type="molecule type" value="Genomic_DNA"/>
</dbReference>
<evidence type="ECO:0000313" key="3">
    <source>
        <dbReference type="Proteomes" id="UP000092154"/>
    </source>
</evidence>
<name>A0A1B7MIG9_9AGAM</name>
<feature type="transmembrane region" description="Helical" evidence="1">
    <location>
        <begin position="53"/>
        <end position="71"/>
    </location>
</feature>
<keyword evidence="3" id="KW-1185">Reference proteome</keyword>
<organism evidence="2 3">
    <name type="scientific">Rhizopogon vinicolor AM-OR11-026</name>
    <dbReference type="NCBI Taxonomy" id="1314800"/>
    <lineage>
        <taxon>Eukaryota</taxon>
        <taxon>Fungi</taxon>
        <taxon>Dikarya</taxon>
        <taxon>Basidiomycota</taxon>
        <taxon>Agaricomycotina</taxon>
        <taxon>Agaricomycetes</taxon>
        <taxon>Agaricomycetidae</taxon>
        <taxon>Boletales</taxon>
        <taxon>Suillineae</taxon>
        <taxon>Rhizopogonaceae</taxon>
        <taxon>Rhizopogon</taxon>
    </lineage>
</organism>
<reference evidence="2 3" key="1">
    <citation type="submission" date="2016-06" db="EMBL/GenBank/DDBJ databases">
        <title>Comparative genomics of the ectomycorrhizal sister species Rhizopogon vinicolor and Rhizopogon vesiculosus (Basidiomycota: Boletales) reveals a divergence of the mating type B locus.</title>
        <authorList>
            <consortium name="DOE Joint Genome Institute"/>
            <person name="Mujic A.B."/>
            <person name="Kuo A."/>
            <person name="Tritt A."/>
            <person name="Lipzen A."/>
            <person name="Chen C."/>
            <person name="Johnson J."/>
            <person name="Sharma A."/>
            <person name="Barry K."/>
            <person name="Grigoriev I.V."/>
            <person name="Spatafora J.W."/>
        </authorList>
    </citation>
    <scope>NUCLEOTIDE SEQUENCE [LARGE SCALE GENOMIC DNA]</scope>
    <source>
        <strain evidence="2 3">AM-OR11-026</strain>
    </source>
</reference>
<dbReference type="AlphaFoldDB" id="A0A1B7MIG9"/>
<evidence type="ECO:0000313" key="2">
    <source>
        <dbReference type="EMBL" id="OAX32394.1"/>
    </source>
</evidence>
<keyword evidence="1" id="KW-0812">Transmembrane</keyword>